<keyword evidence="4" id="KW-0732">Signal</keyword>
<dbReference type="EC" id="3.2.1.18" evidence="3"/>
<keyword evidence="7" id="KW-1185">Reference proteome</keyword>
<evidence type="ECO:0000256" key="3">
    <source>
        <dbReference type="ARBA" id="ARBA00012733"/>
    </source>
</evidence>
<evidence type="ECO:0000256" key="2">
    <source>
        <dbReference type="ARBA" id="ARBA00009348"/>
    </source>
</evidence>
<feature type="domain" description="Sialidase" evidence="5">
    <location>
        <begin position="450"/>
        <end position="740"/>
    </location>
</feature>
<feature type="chain" id="PRO_5047414632" description="exo-alpha-sialidase" evidence="4">
    <location>
        <begin position="25"/>
        <end position="766"/>
    </location>
</feature>
<feature type="signal peptide" evidence="4">
    <location>
        <begin position="1"/>
        <end position="24"/>
    </location>
</feature>
<evidence type="ECO:0000313" key="7">
    <source>
        <dbReference type="Proteomes" id="UP001243717"/>
    </source>
</evidence>
<comment type="similarity">
    <text evidence="2">Belongs to the glycosyl hydrolase 33 family.</text>
</comment>
<dbReference type="InterPro" id="IPR036278">
    <property type="entry name" value="Sialidase_sf"/>
</dbReference>
<evidence type="ECO:0000256" key="1">
    <source>
        <dbReference type="ARBA" id="ARBA00000427"/>
    </source>
</evidence>
<sequence length="766" mass="85263">MTVKFFSVNSMLLLFFALLQICDATNNPSATYSMEGDGMSAIRNAPSLRIPGATFIEGQWGRALHLDGATNFLALESHRSAVISSMDDFSISFLFRPRDKKGYQIIMAQASREESERLWWIGYSAGHGRLDFLVREDDNQLQSQVFSNRVVEAGKWALAVAICSDGQLSLSVTPMENLNPAAVIPAVPIVKPRQARAPLTIGGRGLEPNIGMFQGDLDEIAFWEHGLTVPEIDGLFQFFKNGKRLNQGIDISQLSDGSELKEQLLPYFPPSLPEYLEVQDIDLKAFTQEDEYLLPVQLASGDFSLEFELSAPKLEESQFAIDLGADRFLFDGKAGTLVNVGNEGTHVFKNKPVNFDFSDLLQSNSKFTFRIELNQEKLKLTLNGIEVYDYILGRDTYGEVAVVAQRGELHVERVSAHGSFLRREYSTVFTPGEADTDSYRIPAMVRAADGTLLVFAEARKNSYHDLGNIDMVVRRSFDEGKTWEAIQVIHGLDSNVSYVNPVAVLDPSSDRIHLMFHGVVEDQWGTGNYQLFYTYSDDHGSTWSSLRDVRAQMPEKWLSFQPGPGHGLILQQGEHQGRIVVPGWYVYLIEGKRRFASAVIYSDDHGANWRAGGTGLDGGDECMVTELEGGKVLMAIRPPMGTANSDFRHFALSQDGGESFDPHIVDTELRSAVCQASVLSVNNGKKVYFTYLGSGNYAKNAFPRRAGLTIRSKVIGHSWSEPRMIYSGRSGYSDMVELTDDRIGVVFEGGRRSYIGEIRFTVVDRL</sequence>
<dbReference type="InterPro" id="IPR011040">
    <property type="entry name" value="Sialidase"/>
</dbReference>
<dbReference type="Proteomes" id="UP001243717">
    <property type="component" value="Unassembled WGS sequence"/>
</dbReference>
<evidence type="ECO:0000313" key="6">
    <source>
        <dbReference type="EMBL" id="MDQ8196133.1"/>
    </source>
</evidence>
<dbReference type="Gene3D" id="2.60.120.200">
    <property type="match status" value="1"/>
</dbReference>
<dbReference type="PANTHER" id="PTHR10628">
    <property type="entry name" value="SIALIDASE"/>
    <property type="match status" value="1"/>
</dbReference>
<name>A0ABU1ARA1_9BACT</name>
<dbReference type="SUPFAM" id="SSF50939">
    <property type="entry name" value="Sialidases"/>
    <property type="match status" value="1"/>
</dbReference>
<comment type="caution">
    <text evidence="6">The sequence shown here is derived from an EMBL/GenBank/DDBJ whole genome shotgun (WGS) entry which is preliminary data.</text>
</comment>
<evidence type="ECO:0000256" key="4">
    <source>
        <dbReference type="SAM" id="SignalP"/>
    </source>
</evidence>
<dbReference type="RefSeq" id="WP_308986573.1">
    <property type="nucleotide sequence ID" value="NZ_JARXIC010000048.1"/>
</dbReference>
<dbReference type="InterPro" id="IPR026856">
    <property type="entry name" value="Sialidase_fam"/>
</dbReference>
<reference evidence="6 7" key="1">
    <citation type="submission" date="2023-04" db="EMBL/GenBank/DDBJ databases">
        <title>A novel bacteria isolated from coastal sediment.</title>
        <authorList>
            <person name="Liu X.-J."/>
            <person name="Du Z.-J."/>
        </authorList>
    </citation>
    <scope>NUCLEOTIDE SEQUENCE [LARGE SCALE GENOMIC DNA]</scope>
    <source>
        <strain evidence="6 7">SDUM461004</strain>
    </source>
</reference>
<organism evidence="6 7">
    <name type="scientific">Thalassobacterium sedimentorum</name>
    <dbReference type="NCBI Taxonomy" id="3041258"/>
    <lineage>
        <taxon>Bacteria</taxon>
        <taxon>Pseudomonadati</taxon>
        <taxon>Verrucomicrobiota</taxon>
        <taxon>Opitutia</taxon>
        <taxon>Puniceicoccales</taxon>
        <taxon>Coraliomargaritaceae</taxon>
        <taxon>Thalassobacterium</taxon>
    </lineage>
</organism>
<evidence type="ECO:0000259" key="5">
    <source>
        <dbReference type="Pfam" id="PF13088"/>
    </source>
</evidence>
<dbReference type="Pfam" id="PF13385">
    <property type="entry name" value="Laminin_G_3"/>
    <property type="match status" value="1"/>
</dbReference>
<accession>A0ABU1ARA1</accession>
<dbReference type="InterPro" id="IPR013320">
    <property type="entry name" value="ConA-like_dom_sf"/>
</dbReference>
<gene>
    <name evidence="6" type="ORF">QEH59_16985</name>
</gene>
<dbReference type="SUPFAM" id="SSF49899">
    <property type="entry name" value="Concanavalin A-like lectins/glucanases"/>
    <property type="match status" value="1"/>
</dbReference>
<protein>
    <recommendedName>
        <fullName evidence="3">exo-alpha-sialidase</fullName>
        <ecNumber evidence="3">3.2.1.18</ecNumber>
    </recommendedName>
</protein>
<dbReference type="Gene3D" id="2.120.10.10">
    <property type="match status" value="1"/>
</dbReference>
<comment type="catalytic activity">
    <reaction evidence="1">
        <text>Hydrolysis of alpha-(2-&gt;3)-, alpha-(2-&gt;6)-, alpha-(2-&gt;8)- glycosidic linkages of terminal sialic acid residues in oligosaccharides, glycoproteins, glycolipids, colominic acid and synthetic substrates.</text>
        <dbReference type="EC" id="3.2.1.18"/>
    </reaction>
</comment>
<dbReference type="EMBL" id="JARXIC010000048">
    <property type="protein sequence ID" value="MDQ8196133.1"/>
    <property type="molecule type" value="Genomic_DNA"/>
</dbReference>
<dbReference type="CDD" id="cd15482">
    <property type="entry name" value="Sialidase_non-viral"/>
    <property type="match status" value="1"/>
</dbReference>
<dbReference type="Pfam" id="PF13088">
    <property type="entry name" value="BNR_2"/>
    <property type="match status" value="1"/>
</dbReference>
<proteinExistence type="inferred from homology"/>
<dbReference type="PANTHER" id="PTHR10628:SF30">
    <property type="entry name" value="EXO-ALPHA-SIALIDASE"/>
    <property type="match status" value="1"/>
</dbReference>